<feature type="compositionally biased region" description="Low complexity" evidence="3">
    <location>
        <begin position="186"/>
        <end position="204"/>
    </location>
</feature>
<organism evidence="4 5">
    <name type="scientific">Prymnesium parvum</name>
    <name type="common">Toxic golden alga</name>
    <dbReference type="NCBI Taxonomy" id="97485"/>
    <lineage>
        <taxon>Eukaryota</taxon>
        <taxon>Haptista</taxon>
        <taxon>Haptophyta</taxon>
        <taxon>Prymnesiophyceae</taxon>
        <taxon>Prymnesiales</taxon>
        <taxon>Prymnesiaceae</taxon>
        <taxon>Prymnesium</taxon>
    </lineage>
</organism>
<dbReference type="GO" id="GO:0005929">
    <property type="term" value="C:cilium"/>
    <property type="evidence" value="ECO:0007669"/>
    <property type="project" value="TreeGrafter"/>
</dbReference>
<evidence type="ECO:0000256" key="3">
    <source>
        <dbReference type="SAM" id="MobiDB-lite"/>
    </source>
</evidence>
<feature type="compositionally biased region" description="Low complexity" evidence="3">
    <location>
        <begin position="226"/>
        <end position="236"/>
    </location>
</feature>
<dbReference type="InterPro" id="IPR019579">
    <property type="entry name" value="FAM161A/B"/>
</dbReference>
<keyword evidence="5" id="KW-1185">Reference proteome</keyword>
<evidence type="ECO:0000256" key="1">
    <source>
        <dbReference type="ARBA" id="ARBA00006663"/>
    </source>
</evidence>
<comment type="caution">
    <text evidence="4">The sequence shown here is derived from an EMBL/GenBank/DDBJ whole genome shotgun (WGS) entry which is preliminary data.</text>
</comment>
<feature type="compositionally biased region" description="Basic and acidic residues" evidence="3">
    <location>
        <begin position="477"/>
        <end position="490"/>
    </location>
</feature>
<comment type="similarity">
    <text evidence="1">Belongs to the FAM161 family.</text>
</comment>
<name>A0AB34IAJ3_PRYPA</name>
<feature type="compositionally biased region" description="Pro residues" evidence="3">
    <location>
        <begin position="79"/>
        <end position="103"/>
    </location>
</feature>
<dbReference type="EMBL" id="JBGBPQ010000031">
    <property type="protein sequence ID" value="KAL1495731.1"/>
    <property type="molecule type" value="Genomic_DNA"/>
</dbReference>
<feature type="compositionally biased region" description="Pro residues" evidence="3">
    <location>
        <begin position="114"/>
        <end position="130"/>
    </location>
</feature>
<feature type="compositionally biased region" description="Basic and acidic residues" evidence="3">
    <location>
        <begin position="360"/>
        <end position="375"/>
    </location>
</feature>
<gene>
    <name evidence="4" type="ORF">AB1Y20_016594</name>
</gene>
<feature type="compositionally biased region" description="Basic and acidic residues" evidence="3">
    <location>
        <begin position="64"/>
        <end position="74"/>
    </location>
</feature>
<dbReference type="GO" id="GO:0044782">
    <property type="term" value="P:cilium organization"/>
    <property type="evidence" value="ECO:0007669"/>
    <property type="project" value="TreeGrafter"/>
</dbReference>
<feature type="region of interest" description="Disordered" evidence="3">
    <location>
        <begin position="470"/>
        <end position="532"/>
    </location>
</feature>
<sequence length="640" mass="71998">MAEEALAALRAELAALAGTPSQYPPPYADDGPSPFHSLDAPFSPTSSATTSALRHLIQQKEAHAANLREIERMWRSSSPSPPRDPPPPPRDPPPRHPSPPPLGARPNFARPLLPDDPPPPAPPPPPPPIHPLAYAPSHPSTHRPASSIPTHHSHPALPTHRPSYPSYPSRPSTHRPSRPSTHRSHPSLPRPRSAGPTRPPAAAAVPPPLPLRPATARPASAPPSRPRVTVPRPFSFEARAPRTTTSMRKLQQDLAAQQEELARARAGLKARPVPEERAPLYAPPPAKPPPTKPLPFSFAAPRPKPSHNEAPPPAPAFVARPIPESMNQPKWERMQLEEAERRERLREAAMQRLRSAKLPPRMERAVHEDHARRSEEFERIRRELHAECTHRPRINEGKTREEFEELHARFEIAKEKKRQAKQPTVPQPFRMVLEQLKEGNRHYKVDSVESDMRRDELFLPERRWPYLSTRAPVAPTKRPEEEARAEAEKKKAAKKKAAAPPQFGTTISAELRRAHVEEEKMRREQAEERLKREAAEREARMVAATREISAALGGGDVNDVSRRAELRDKVTRKAASQSARESQKEFDARLEEMKQRVARRPKLFQQVGVDIEVQRAKQAAHDKFEEVLIKNNLTDLLREP</sequence>
<feature type="region of interest" description="Disordered" evidence="3">
    <location>
        <begin position="18"/>
        <end position="52"/>
    </location>
</feature>
<dbReference type="GO" id="GO:0005856">
    <property type="term" value="C:cytoskeleton"/>
    <property type="evidence" value="ECO:0007669"/>
    <property type="project" value="UniProtKB-ARBA"/>
</dbReference>
<dbReference type="Proteomes" id="UP001515480">
    <property type="component" value="Unassembled WGS sequence"/>
</dbReference>
<evidence type="ECO:0000313" key="4">
    <source>
        <dbReference type="EMBL" id="KAL1495731.1"/>
    </source>
</evidence>
<feature type="compositionally biased region" description="Low complexity" evidence="3">
    <location>
        <begin position="158"/>
        <end position="171"/>
    </location>
</feature>
<dbReference type="InterPro" id="IPR051655">
    <property type="entry name" value="FAM161"/>
</dbReference>
<feature type="compositionally biased region" description="Basic and acidic residues" evidence="3">
    <location>
        <begin position="510"/>
        <end position="532"/>
    </location>
</feature>
<evidence type="ECO:0000313" key="5">
    <source>
        <dbReference type="Proteomes" id="UP001515480"/>
    </source>
</evidence>
<dbReference type="PANTHER" id="PTHR21501">
    <property type="entry name" value="PROTEIN FAM-161"/>
    <property type="match status" value="1"/>
</dbReference>
<keyword evidence="2" id="KW-0175">Coiled coil</keyword>
<accession>A0AB34IAJ3</accession>
<protein>
    <submittedName>
        <fullName evidence="4">Uncharacterized protein</fullName>
    </submittedName>
</protein>
<dbReference type="Pfam" id="PF10595">
    <property type="entry name" value="FAM161A_B"/>
    <property type="match status" value="1"/>
</dbReference>
<dbReference type="PANTHER" id="PTHR21501:SF1">
    <property type="entry name" value="PROTEIN FAM-161"/>
    <property type="match status" value="1"/>
</dbReference>
<dbReference type="AlphaFoldDB" id="A0AB34IAJ3"/>
<reference evidence="4 5" key="1">
    <citation type="journal article" date="2024" name="Science">
        <title>Giant polyketide synthase enzymes in the biosynthesis of giant marine polyether toxins.</title>
        <authorList>
            <person name="Fallon T.R."/>
            <person name="Shende V.V."/>
            <person name="Wierzbicki I.H."/>
            <person name="Pendleton A.L."/>
            <person name="Watervoot N.F."/>
            <person name="Auber R.P."/>
            <person name="Gonzalez D.J."/>
            <person name="Wisecaver J.H."/>
            <person name="Moore B.S."/>
        </authorList>
    </citation>
    <scope>NUCLEOTIDE SEQUENCE [LARGE SCALE GENOMIC DNA]</scope>
    <source>
        <strain evidence="4 5">12B1</strain>
    </source>
</reference>
<feature type="compositionally biased region" description="Basic residues" evidence="3">
    <location>
        <begin position="172"/>
        <end position="185"/>
    </location>
</feature>
<feature type="region of interest" description="Disordered" evidence="3">
    <location>
        <begin position="64"/>
        <end position="333"/>
    </location>
</feature>
<feature type="compositionally biased region" description="Low complexity" evidence="3">
    <location>
        <begin position="40"/>
        <end position="52"/>
    </location>
</feature>
<evidence type="ECO:0000256" key="2">
    <source>
        <dbReference type="ARBA" id="ARBA00023054"/>
    </source>
</evidence>
<proteinExistence type="inferred from homology"/>
<feature type="region of interest" description="Disordered" evidence="3">
    <location>
        <begin position="352"/>
        <end position="375"/>
    </location>
</feature>
<feature type="compositionally biased region" description="Pro residues" evidence="3">
    <location>
        <begin position="281"/>
        <end position="293"/>
    </location>
</feature>
<feature type="region of interest" description="Disordered" evidence="3">
    <location>
        <begin position="568"/>
        <end position="587"/>
    </location>
</feature>